<dbReference type="AlphaFoldDB" id="A0AAV7W0Z1"/>
<evidence type="ECO:0000256" key="1">
    <source>
        <dbReference type="SAM" id="MobiDB-lite"/>
    </source>
</evidence>
<feature type="region of interest" description="Disordered" evidence="1">
    <location>
        <begin position="34"/>
        <end position="54"/>
    </location>
</feature>
<keyword evidence="3" id="KW-1185">Reference proteome</keyword>
<sequence>MHDAIHGKSLDPGRGKIIAPAAAWEWLEEWHQVKHGNQPGQKSSPSVADEEAKDIKDGVSMGLRLLDREDAAPTWSEGGWGGVGLCE</sequence>
<proteinExistence type="predicted"/>
<evidence type="ECO:0000313" key="2">
    <source>
        <dbReference type="EMBL" id="KAJ1206273.1"/>
    </source>
</evidence>
<reference evidence="2" key="1">
    <citation type="journal article" date="2022" name="bioRxiv">
        <title>Sequencing and chromosome-scale assembly of the giantPleurodeles waltlgenome.</title>
        <authorList>
            <person name="Brown T."/>
            <person name="Elewa A."/>
            <person name="Iarovenko S."/>
            <person name="Subramanian E."/>
            <person name="Araus A.J."/>
            <person name="Petzold A."/>
            <person name="Susuki M."/>
            <person name="Suzuki K.-i.T."/>
            <person name="Hayashi T."/>
            <person name="Toyoda A."/>
            <person name="Oliveira C."/>
            <person name="Osipova E."/>
            <person name="Leigh N.D."/>
            <person name="Simon A."/>
            <person name="Yun M.H."/>
        </authorList>
    </citation>
    <scope>NUCLEOTIDE SEQUENCE</scope>
    <source>
        <strain evidence="2">20211129_DDA</strain>
        <tissue evidence="2">Liver</tissue>
    </source>
</reference>
<protein>
    <submittedName>
        <fullName evidence="2">Uncharacterized protein</fullName>
    </submittedName>
</protein>
<organism evidence="2 3">
    <name type="scientific">Pleurodeles waltl</name>
    <name type="common">Iberian ribbed newt</name>
    <dbReference type="NCBI Taxonomy" id="8319"/>
    <lineage>
        <taxon>Eukaryota</taxon>
        <taxon>Metazoa</taxon>
        <taxon>Chordata</taxon>
        <taxon>Craniata</taxon>
        <taxon>Vertebrata</taxon>
        <taxon>Euteleostomi</taxon>
        <taxon>Amphibia</taxon>
        <taxon>Batrachia</taxon>
        <taxon>Caudata</taxon>
        <taxon>Salamandroidea</taxon>
        <taxon>Salamandridae</taxon>
        <taxon>Pleurodelinae</taxon>
        <taxon>Pleurodeles</taxon>
    </lineage>
</organism>
<dbReference type="Proteomes" id="UP001066276">
    <property type="component" value="Chromosome 1_2"/>
</dbReference>
<comment type="caution">
    <text evidence="2">The sequence shown here is derived from an EMBL/GenBank/DDBJ whole genome shotgun (WGS) entry which is preliminary data.</text>
</comment>
<dbReference type="EMBL" id="JANPWB010000002">
    <property type="protein sequence ID" value="KAJ1206273.1"/>
    <property type="molecule type" value="Genomic_DNA"/>
</dbReference>
<name>A0AAV7W0Z1_PLEWA</name>
<gene>
    <name evidence="2" type="ORF">NDU88_001682</name>
</gene>
<accession>A0AAV7W0Z1</accession>
<evidence type="ECO:0000313" key="3">
    <source>
        <dbReference type="Proteomes" id="UP001066276"/>
    </source>
</evidence>